<evidence type="ECO:0000256" key="1">
    <source>
        <dbReference type="SAM" id="MobiDB-lite"/>
    </source>
</evidence>
<proteinExistence type="predicted"/>
<feature type="compositionally biased region" description="Low complexity" evidence="1">
    <location>
        <begin position="106"/>
        <end position="117"/>
    </location>
</feature>
<evidence type="ECO:0000313" key="3">
    <source>
        <dbReference type="Proteomes" id="UP001196413"/>
    </source>
</evidence>
<protein>
    <submittedName>
        <fullName evidence="2">Uncharacterized protein</fullName>
    </submittedName>
</protein>
<evidence type="ECO:0000313" key="2">
    <source>
        <dbReference type="EMBL" id="KAJ1346215.1"/>
    </source>
</evidence>
<dbReference type="AlphaFoldDB" id="A0AAD5LTB9"/>
<name>A0AAD5LTB9_PARTN</name>
<accession>A0AAD5LTB9</accession>
<gene>
    <name evidence="2" type="ORF">KIN20_000955</name>
</gene>
<sequence length="128" mass="13402">MESLHPEGCSPAVSQLARASASGIPGGRGNPVKLELATPGLAATGSPPWAAPAALFSMCREVGLEGRFSLWAGAGWWACGERRGPVIVTPEDRYPCGPENPDVSHPRISPSHPSSHPQNGKFWTPPQG</sequence>
<dbReference type="EMBL" id="JAHQIW010000142">
    <property type="protein sequence ID" value="KAJ1346215.1"/>
    <property type="molecule type" value="Genomic_DNA"/>
</dbReference>
<feature type="region of interest" description="Disordered" evidence="1">
    <location>
        <begin position="93"/>
        <end position="128"/>
    </location>
</feature>
<comment type="caution">
    <text evidence="2">The sequence shown here is derived from an EMBL/GenBank/DDBJ whole genome shotgun (WGS) entry which is preliminary data.</text>
</comment>
<organism evidence="2 3">
    <name type="scientific">Parelaphostrongylus tenuis</name>
    <name type="common">Meningeal worm</name>
    <dbReference type="NCBI Taxonomy" id="148309"/>
    <lineage>
        <taxon>Eukaryota</taxon>
        <taxon>Metazoa</taxon>
        <taxon>Ecdysozoa</taxon>
        <taxon>Nematoda</taxon>
        <taxon>Chromadorea</taxon>
        <taxon>Rhabditida</taxon>
        <taxon>Rhabditina</taxon>
        <taxon>Rhabditomorpha</taxon>
        <taxon>Strongyloidea</taxon>
        <taxon>Metastrongylidae</taxon>
        <taxon>Parelaphostrongylus</taxon>
    </lineage>
</organism>
<keyword evidence="3" id="KW-1185">Reference proteome</keyword>
<dbReference type="Proteomes" id="UP001196413">
    <property type="component" value="Unassembled WGS sequence"/>
</dbReference>
<reference evidence="2" key="1">
    <citation type="submission" date="2021-06" db="EMBL/GenBank/DDBJ databases">
        <title>Parelaphostrongylus tenuis whole genome reference sequence.</title>
        <authorList>
            <person name="Garwood T.J."/>
            <person name="Larsen P.A."/>
            <person name="Fountain-Jones N.M."/>
            <person name="Garbe J.R."/>
            <person name="Macchietto M.G."/>
            <person name="Kania S.A."/>
            <person name="Gerhold R.W."/>
            <person name="Richards J.E."/>
            <person name="Wolf T.M."/>
        </authorList>
    </citation>
    <scope>NUCLEOTIDE SEQUENCE</scope>
    <source>
        <strain evidence="2">MNPRO001-30</strain>
        <tissue evidence="2">Meninges</tissue>
    </source>
</reference>